<dbReference type="RefSeq" id="WP_158673080.1">
    <property type="nucleotide sequence ID" value="NZ_CP053586.1"/>
</dbReference>
<gene>
    <name evidence="1" type="ORF">HJG54_12980</name>
</gene>
<dbReference type="AlphaFoldDB" id="A0AA96WE74"/>
<dbReference type="EMBL" id="CP053586">
    <property type="protein sequence ID" value="WNZ23678.1"/>
    <property type="molecule type" value="Genomic_DNA"/>
</dbReference>
<proteinExistence type="predicted"/>
<name>A0AA96WE74_9CYAN</name>
<evidence type="ECO:0000313" key="1">
    <source>
        <dbReference type="EMBL" id="WNZ23678.1"/>
    </source>
</evidence>
<protein>
    <submittedName>
        <fullName evidence="1">Uncharacterized protein</fullName>
    </submittedName>
</protein>
<accession>A0AA96WE74</accession>
<sequence length="46" mass="5305">MKSQLTDALAPQPYSDEMPAWVSEMGLEWLYELLSSFSRNKTARLI</sequence>
<organism evidence="1">
    <name type="scientific">Leptolyngbya sp. NK1-12</name>
    <dbReference type="NCBI Taxonomy" id="2547451"/>
    <lineage>
        <taxon>Bacteria</taxon>
        <taxon>Bacillati</taxon>
        <taxon>Cyanobacteriota</taxon>
        <taxon>Cyanophyceae</taxon>
        <taxon>Leptolyngbyales</taxon>
        <taxon>Leptolyngbyaceae</taxon>
        <taxon>Leptolyngbya group</taxon>
        <taxon>Leptolyngbya</taxon>
    </lineage>
</organism>
<reference evidence="1" key="1">
    <citation type="submission" date="2020-05" db="EMBL/GenBank/DDBJ databases">
        <authorList>
            <person name="Zhu T."/>
            <person name="Keshari N."/>
            <person name="Lu X."/>
        </authorList>
    </citation>
    <scope>NUCLEOTIDE SEQUENCE</scope>
    <source>
        <strain evidence="1">NK1-12</strain>
    </source>
</reference>